<dbReference type="EMBL" id="FXAE01000004">
    <property type="protein sequence ID" value="SME99149.1"/>
    <property type="molecule type" value="Genomic_DNA"/>
</dbReference>
<sequence>MINGDLDCITFELTRTMNLLNEVSSILKLMMLTE</sequence>
<organism evidence="1 2">
    <name type="scientific">Paenibacillus barengoltzii J12</name>
    <dbReference type="NCBI Taxonomy" id="935846"/>
    <lineage>
        <taxon>Bacteria</taxon>
        <taxon>Bacillati</taxon>
        <taxon>Bacillota</taxon>
        <taxon>Bacilli</taxon>
        <taxon>Bacillales</taxon>
        <taxon>Paenibacillaceae</taxon>
        <taxon>Paenibacillus</taxon>
    </lineage>
</organism>
<keyword evidence="2" id="KW-1185">Reference proteome</keyword>
<reference evidence="1 2" key="1">
    <citation type="submission" date="2017-04" db="EMBL/GenBank/DDBJ databases">
        <authorList>
            <person name="Varghese N."/>
            <person name="Submissions S."/>
        </authorList>
    </citation>
    <scope>NUCLEOTIDE SEQUENCE [LARGE SCALE GENOMIC DNA]</scope>
    <source>
        <strain evidence="1 2">J12</strain>
    </source>
</reference>
<accession>A0ABY1LT98</accession>
<protein>
    <submittedName>
        <fullName evidence="1">Uncharacterized protein</fullName>
    </submittedName>
</protein>
<gene>
    <name evidence="1" type="ORF">SAMN02744124_00680</name>
</gene>
<name>A0ABY1LT98_9BACL</name>
<dbReference type="Proteomes" id="UP000192939">
    <property type="component" value="Unassembled WGS sequence"/>
</dbReference>
<evidence type="ECO:0000313" key="1">
    <source>
        <dbReference type="EMBL" id="SME99149.1"/>
    </source>
</evidence>
<proteinExistence type="predicted"/>
<comment type="caution">
    <text evidence="1">The sequence shown here is derived from an EMBL/GenBank/DDBJ whole genome shotgun (WGS) entry which is preliminary data.</text>
</comment>
<evidence type="ECO:0000313" key="2">
    <source>
        <dbReference type="Proteomes" id="UP000192939"/>
    </source>
</evidence>